<reference evidence="1" key="3">
    <citation type="journal article" date="2017" name="Nature">
        <title>Genome sequence of the progenitor of the wheat D genome Aegilops tauschii.</title>
        <authorList>
            <person name="Luo M.C."/>
            <person name="Gu Y.Q."/>
            <person name="Puiu D."/>
            <person name="Wang H."/>
            <person name="Twardziok S.O."/>
            <person name="Deal K.R."/>
            <person name="Huo N."/>
            <person name="Zhu T."/>
            <person name="Wang L."/>
            <person name="Wang Y."/>
            <person name="McGuire P.E."/>
            <person name="Liu S."/>
            <person name="Long H."/>
            <person name="Ramasamy R.K."/>
            <person name="Rodriguez J.C."/>
            <person name="Van S.L."/>
            <person name="Yuan L."/>
            <person name="Wang Z."/>
            <person name="Xia Z."/>
            <person name="Xiao L."/>
            <person name="Anderson O.D."/>
            <person name="Ouyang S."/>
            <person name="Liang Y."/>
            <person name="Zimin A.V."/>
            <person name="Pertea G."/>
            <person name="Qi P."/>
            <person name="Bennetzen J.L."/>
            <person name="Dai X."/>
            <person name="Dawson M.W."/>
            <person name="Muller H.G."/>
            <person name="Kugler K."/>
            <person name="Rivarola-Duarte L."/>
            <person name="Spannagl M."/>
            <person name="Mayer K.F.X."/>
            <person name="Lu F.H."/>
            <person name="Bevan M.W."/>
            <person name="Leroy P."/>
            <person name="Li P."/>
            <person name="You F.M."/>
            <person name="Sun Q."/>
            <person name="Liu Z."/>
            <person name="Lyons E."/>
            <person name="Wicker T."/>
            <person name="Salzberg S.L."/>
            <person name="Devos K.M."/>
            <person name="Dvorak J."/>
        </authorList>
    </citation>
    <scope>NUCLEOTIDE SEQUENCE [LARGE SCALE GENOMIC DNA]</scope>
    <source>
        <strain evidence="1">cv. AL8/78</strain>
    </source>
</reference>
<sequence length="51" mass="5909">MASTSDMETTNPGSIWELDKDLDVPMDEEASRLKNMYIEKVCKYIWILLLA</sequence>
<dbReference type="EnsemblPlants" id="AET1Gv20112500.11">
    <property type="protein sequence ID" value="AET1Gv20112500.11"/>
    <property type="gene ID" value="AET1Gv20112500"/>
</dbReference>
<dbReference type="Proteomes" id="UP000015105">
    <property type="component" value="Chromosome 1D"/>
</dbReference>
<reference evidence="2" key="2">
    <citation type="journal article" date="2017" name="Nat. Plants">
        <title>The Aegilops tauschii genome reveals multiple impacts of transposons.</title>
        <authorList>
            <person name="Zhao G."/>
            <person name="Zou C."/>
            <person name="Li K."/>
            <person name="Wang K."/>
            <person name="Li T."/>
            <person name="Gao L."/>
            <person name="Zhang X."/>
            <person name="Wang H."/>
            <person name="Yang Z."/>
            <person name="Liu X."/>
            <person name="Jiang W."/>
            <person name="Mao L."/>
            <person name="Kong X."/>
            <person name="Jiao Y."/>
            <person name="Jia J."/>
        </authorList>
    </citation>
    <scope>NUCLEOTIDE SEQUENCE [LARGE SCALE GENOMIC DNA]</scope>
    <source>
        <strain evidence="2">cv. AL8/78</strain>
    </source>
</reference>
<dbReference type="AlphaFoldDB" id="A0A452XQI9"/>
<dbReference type="Gramene" id="AET1Gv20112500.11">
    <property type="protein sequence ID" value="AET1Gv20112500.11"/>
    <property type="gene ID" value="AET1Gv20112500"/>
</dbReference>
<protein>
    <submittedName>
        <fullName evidence="1">Uncharacterized protein</fullName>
    </submittedName>
</protein>
<keyword evidence="2" id="KW-1185">Reference proteome</keyword>
<accession>A0A452XQI9</accession>
<reference evidence="1" key="5">
    <citation type="journal article" date="2021" name="G3 (Bethesda)">
        <title>Aegilops tauschii genome assembly Aet v5.0 features greater sequence contiguity and improved annotation.</title>
        <authorList>
            <person name="Wang L."/>
            <person name="Zhu T."/>
            <person name="Rodriguez J.C."/>
            <person name="Deal K.R."/>
            <person name="Dubcovsky J."/>
            <person name="McGuire P.E."/>
            <person name="Lux T."/>
            <person name="Spannagl M."/>
            <person name="Mayer K.F.X."/>
            <person name="Baldrich P."/>
            <person name="Meyers B.C."/>
            <person name="Huo N."/>
            <person name="Gu Y.Q."/>
            <person name="Zhou H."/>
            <person name="Devos K.M."/>
            <person name="Bennetzen J.L."/>
            <person name="Unver T."/>
            <person name="Budak H."/>
            <person name="Gulick P.J."/>
            <person name="Galiba G."/>
            <person name="Kalapos B."/>
            <person name="Nelson D.R."/>
            <person name="Li P."/>
            <person name="You F.M."/>
            <person name="Luo M.C."/>
            <person name="Dvorak J."/>
        </authorList>
    </citation>
    <scope>NUCLEOTIDE SEQUENCE [LARGE SCALE GENOMIC DNA]</scope>
    <source>
        <strain evidence="1">cv. AL8/78</strain>
    </source>
</reference>
<organism evidence="1 2">
    <name type="scientific">Aegilops tauschii subsp. strangulata</name>
    <name type="common">Goatgrass</name>
    <dbReference type="NCBI Taxonomy" id="200361"/>
    <lineage>
        <taxon>Eukaryota</taxon>
        <taxon>Viridiplantae</taxon>
        <taxon>Streptophyta</taxon>
        <taxon>Embryophyta</taxon>
        <taxon>Tracheophyta</taxon>
        <taxon>Spermatophyta</taxon>
        <taxon>Magnoliopsida</taxon>
        <taxon>Liliopsida</taxon>
        <taxon>Poales</taxon>
        <taxon>Poaceae</taxon>
        <taxon>BOP clade</taxon>
        <taxon>Pooideae</taxon>
        <taxon>Triticodae</taxon>
        <taxon>Triticeae</taxon>
        <taxon>Triticinae</taxon>
        <taxon>Aegilops</taxon>
    </lineage>
</organism>
<proteinExistence type="predicted"/>
<evidence type="ECO:0000313" key="1">
    <source>
        <dbReference type="EnsemblPlants" id="AET1Gv20112500.11"/>
    </source>
</evidence>
<evidence type="ECO:0000313" key="2">
    <source>
        <dbReference type="Proteomes" id="UP000015105"/>
    </source>
</evidence>
<reference evidence="1" key="4">
    <citation type="submission" date="2019-03" db="UniProtKB">
        <authorList>
            <consortium name="EnsemblPlants"/>
        </authorList>
    </citation>
    <scope>IDENTIFICATION</scope>
</reference>
<name>A0A452XQI9_AEGTS</name>
<reference evidence="2" key="1">
    <citation type="journal article" date="2014" name="Science">
        <title>Ancient hybridizations among the ancestral genomes of bread wheat.</title>
        <authorList>
            <consortium name="International Wheat Genome Sequencing Consortium,"/>
            <person name="Marcussen T."/>
            <person name="Sandve S.R."/>
            <person name="Heier L."/>
            <person name="Spannagl M."/>
            <person name="Pfeifer M."/>
            <person name="Jakobsen K.S."/>
            <person name="Wulff B.B."/>
            <person name="Steuernagel B."/>
            <person name="Mayer K.F."/>
            <person name="Olsen O.A."/>
        </authorList>
    </citation>
    <scope>NUCLEOTIDE SEQUENCE [LARGE SCALE GENOMIC DNA]</scope>
    <source>
        <strain evidence="2">cv. AL8/78</strain>
    </source>
</reference>